<dbReference type="SUPFAM" id="SSF88713">
    <property type="entry name" value="Glycoside hydrolase/deacetylase"/>
    <property type="match status" value="1"/>
</dbReference>
<dbReference type="RefSeq" id="WP_347286269.1">
    <property type="nucleotide sequence ID" value="NZ_JAUZQE010000002.1"/>
</dbReference>
<keyword evidence="3" id="KW-0378">Hydrolase</keyword>
<comment type="caution">
    <text evidence="6">The sequence shown here is derived from an EMBL/GenBank/DDBJ whole genome shotgun (WGS) entry which is preliminary data.</text>
</comment>
<accession>A0ABU1D2J7</accession>
<proteinExistence type="predicted"/>
<keyword evidence="2" id="KW-0479">Metal-binding</keyword>
<evidence type="ECO:0000256" key="2">
    <source>
        <dbReference type="ARBA" id="ARBA00022723"/>
    </source>
</evidence>
<gene>
    <name evidence="6" type="ORF">Q8947_01445</name>
</gene>
<evidence type="ECO:0000256" key="3">
    <source>
        <dbReference type="ARBA" id="ARBA00022801"/>
    </source>
</evidence>
<evidence type="ECO:0000313" key="7">
    <source>
        <dbReference type="Proteomes" id="UP001232156"/>
    </source>
</evidence>
<evidence type="ECO:0000256" key="5">
    <source>
        <dbReference type="ARBA" id="ARBA00023277"/>
    </source>
</evidence>
<evidence type="ECO:0000256" key="1">
    <source>
        <dbReference type="ARBA" id="ARBA00001946"/>
    </source>
</evidence>
<dbReference type="CDD" id="cd10807">
    <property type="entry name" value="YdjC_like_3"/>
    <property type="match status" value="1"/>
</dbReference>
<protein>
    <submittedName>
        <fullName evidence="6">ChbG/HpnK family deacetylase</fullName>
    </submittedName>
</protein>
<dbReference type="InterPro" id="IPR011330">
    <property type="entry name" value="Glyco_hydro/deAcase_b/a-brl"/>
</dbReference>
<dbReference type="PANTHER" id="PTHR31609">
    <property type="entry name" value="YDJC DEACETYLASE FAMILY MEMBER"/>
    <property type="match status" value="1"/>
</dbReference>
<keyword evidence="5" id="KW-0119">Carbohydrate metabolism</keyword>
<dbReference type="Proteomes" id="UP001232156">
    <property type="component" value="Unassembled WGS sequence"/>
</dbReference>
<dbReference type="Gene3D" id="3.20.20.370">
    <property type="entry name" value="Glycoside hydrolase/deacetylase"/>
    <property type="match status" value="1"/>
</dbReference>
<organism evidence="6 7">
    <name type="scientific">Yanghanlia caeni</name>
    <dbReference type="NCBI Taxonomy" id="3064283"/>
    <lineage>
        <taxon>Bacteria</taxon>
        <taxon>Pseudomonadati</taxon>
        <taxon>Pseudomonadota</taxon>
        <taxon>Betaproteobacteria</taxon>
        <taxon>Burkholderiales</taxon>
        <taxon>Alcaligenaceae</taxon>
        <taxon>Yanghanlia</taxon>
    </lineage>
</organism>
<comment type="cofactor">
    <cofactor evidence="1">
        <name>Mg(2+)</name>
        <dbReference type="ChEBI" id="CHEBI:18420"/>
    </cofactor>
</comment>
<evidence type="ECO:0000313" key="6">
    <source>
        <dbReference type="EMBL" id="MDR4124649.1"/>
    </source>
</evidence>
<dbReference type="EMBL" id="JAUZQE010000002">
    <property type="protein sequence ID" value="MDR4124649.1"/>
    <property type="molecule type" value="Genomic_DNA"/>
</dbReference>
<reference evidence="6 7" key="1">
    <citation type="submission" date="2023-08" db="EMBL/GenBank/DDBJ databases">
        <title>Alcaligenaceae gen. nov., a novel taxon isolated from the sludge of Yixing Pesticide Factory.</title>
        <authorList>
            <person name="Ruan L."/>
        </authorList>
    </citation>
    <scope>NUCLEOTIDE SEQUENCE [LARGE SCALE GENOMIC DNA]</scope>
    <source>
        <strain evidence="6 7">LG-2</strain>
    </source>
</reference>
<dbReference type="Pfam" id="PF04794">
    <property type="entry name" value="YdjC"/>
    <property type="match status" value="1"/>
</dbReference>
<dbReference type="InterPro" id="IPR006879">
    <property type="entry name" value="YdjC-like"/>
</dbReference>
<dbReference type="PANTHER" id="PTHR31609:SF1">
    <property type="entry name" value="CARBOHYDRATE DEACETYLASE"/>
    <property type="match status" value="1"/>
</dbReference>
<keyword evidence="4" id="KW-0460">Magnesium</keyword>
<evidence type="ECO:0000256" key="4">
    <source>
        <dbReference type="ARBA" id="ARBA00022842"/>
    </source>
</evidence>
<keyword evidence="7" id="KW-1185">Reference proteome</keyword>
<name>A0ABU1D2J7_9BURK</name>
<sequence length="305" mass="32800">MVSGSGHTSRSLPAAARLTHIPEGSPLSARSLLVCADDFGLHPAIDSAVLELAGRARLSGTGCLVDGPSFAMNAAALRQSGLQAGLHLNFTEALGREGLYLPLGQLIRACWARRLDPIAVRGQIAAQLARYEDVMGRVPDYVDGHQHVHQFPQIRDALHAELAARYPAGGPRPWLRCTVAASMRGMPPMARFKAGVIALLGARSQCRHARRMGFEMNRGLLGVYGFRGGAAVYAVLLRAWLGAAQPGDLIMCHPSAQAVPDDALGDQRRAEFEVWSSDEVGEWLQRFNLQIHRGVSCRPGPAHAA</sequence>